<keyword evidence="3" id="KW-0812">Transmembrane</keyword>
<dbReference type="Pfam" id="PF01522">
    <property type="entry name" value="Polysacc_deac_1"/>
    <property type="match status" value="1"/>
</dbReference>
<comment type="caution">
    <text evidence="6">The sequence shown here is derived from an EMBL/GenBank/DDBJ whole genome shotgun (WGS) entry which is preliminary data.</text>
</comment>
<dbReference type="EMBL" id="QEAP01000011">
    <property type="protein sequence ID" value="TPX77948.1"/>
    <property type="molecule type" value="Genomic_DNA"/>
</dbReference>
<feature type="domain" description="NodB homology" evidence="5">
    <location>
        <begin position="79"/>
        <end position="261"/>
    </location>
</feature>
<dbReference type="AlphaFoldDB" id="A0A507FR86"/>
<evidence type="ECO:0000256" key="1">
    <source>
        <dbReference type="ARBA" id="ARBA00022723"/>
    </source>
</evidence>
<proteinExistence type="predicted"/>
<dbReference type="Proteomes" id="UP000320333">
    <property type="component" value="Unassembled WGS sequence"/>
</dbReference>
<organism evidence="6 7">
    <name type="scientific">Chytriomyces confervae</name>
    <dbReference type="NCBI Taxonomy" id="246404"/>
    <lineage>
        <taxon>Eukaryota</taxon>
        <taxon>Fungi</taxon>
        <taxon>Fungi incertae sedis</taxon>
        <taxon>Chytridiomycota</taxon>
        <taxon>Chytridiomycota incertae sedis</taxon>
        <taxon>Chytridiomycetes</taxon>
        <taxon>Chytridiales</taxon>
        <taxon>Chytriomycetaceae</taxon>
        <taxon>Chytriomyces</taxon>
    </lineage>
</organism>
<keyword evidence="1" id="KW-0479">Metal-binding</keyword>
<dbReference type="PROSITE" id="PS51677">
    <property type="entry name" value="NODB"/>
    <property type="match status" value="1"/>
</dbReference>
<dbReference type="GO" id="GO:0005975">
    <property type="term" value="P:carbohydrate metabolic process"/>
    <property type="evidence" value="ECO:0007669"/>
    <property type="project" value="InterPro"/>
</dbReference>
<protein>
    <recommendedName>
        <fullName evidence="5">NodB homology domain-containing protein</fullName>
    </recommendedName>
</protein>
<dbReference type="InterPro" id="IPR002509">
    <property type="entry name" value="NODB_dom"/>
</dbReference>
<dbReference type="PANTHER" id="PTHR10587">
    <property type="entry name" value="GLYCOSYL TRANSFERASE-RELATED"/>
    <property type="match status" value="1"/>
</dbReference>
<dbReference type="STRING" id="246404.A0A507FR86"/>
<feature type="signal peptide" evidence="4">
    <location>
        <begin position="1"/>
        <end position="16"/>
    </location>
</feature>
<dbReference type="OrthoDB" id="2145317at2759"/>
<dbReference type="SUPFAM" id="SSF88713">
    <property type="entry name" value="Glycoside hydrolase/deacetylase"/>
    <property type="match status" value="1"/>
</dbReference>
<reference evidence="6 7" key="1">
    <citation type="journal article" date="2019" name="Sci. Rep.">
        <title>Comparative genomics of chytrid fungi reveal insights into the obligate biotrophic and pathogenic lifestyle of Synchytrium endobioticum.</title>
        <authorList>
            <person name="van de Vossenberg B.T.L.H."/>
            <person name="Warris S."/>
            <person name="Nguyen H.D.T."/>
            <person name="van Gent-Pelzer M.P.E."/>
            <person name="Joly D.L."/>
            <person name="van de Geest H.C."/>
            <person name="Bonants P.J.M."/>
            <person name="Smith D.S."/>
            <person name="Levesque C.A."/>
            <person name="van der Lee T.A.J."/>
        </authorList>
    </citation>
    <scope>NUCLEOTIDE SEQUENCE [LARGE SCALE GENOMIC DNA]</scope>
    <source>
        <strain evidence="6 7">CBS 675.73</strain>
    </source>
</reference>
<evidence type="ECO:0000256" key="4">
    <source>
        <dbReference type="SAM" id="SignalP"/>
    </source>
</evidence>
<evidence type="ECO:0000256" key="3">
    <source>
        <dbReference type="SAM" id="Phobius"/>
    </source>
</evidence>
<dbReference type="GO" id="GO:0046872">
    <property type="term" value="F:metal ion binding"/>
    <property type="evidence" value="ECO:0007669"/>
    <property type="project" value="UniProtKB-KW"/>
</dbReference>
<keyword evidence="2" id="KW-0378">Hydrolase</keyword>
<evidence type="ECO:0000313" key="7">
    <source>
        <dbReference type="Proteomes" id="UP000320333"/>
    </source>
</evidence>
<dbReference type="GO" id="GO:0016020">
    <property type="term" value="C:membrane"/>
    <property type="evidence" value="ECO:0007669"/>
    <property type="project" value="TreeGrafter"/>
</dbReference>
<dbReference type="CDD" id="cd21699">
    <property type="entry name" value="JMTM_APP_like"/>
    <property type="match status" value="1"/>
</dbReference>
<keyword evidence="7" id="KW-1185">Reference proteome</keyword>
<dbReference type="InterPro" id="IPR011330">
    <property type="entry name" value="Glyco_hydro/deAcase_b/a-brl"/>
</dbReference>
<dbReference type="GO" id="GO:0009272">
    <property type="term" value="P:fungal-type cell wall biogenesis"/>
    <property type="evidence" value="ECO:0007669"/>
    <property type="project" value="UniProtKB-ARBA"/>
</dbReference>
<feature type="transmembrane region" description="Helical" evidence="3">
    <location>
        <begin position="364"/>
        <end position="387"/>
    </location>
</feature>
<feature type="chain" id="PRO_5021228529" description="NodB homology domain-containing protein" evidence="4">
    <location>
        <begin position="17"/>
        <end position="414"/>
    </location>
</feature>
<gene>
    <name evidence="6" type="ORF">CcCBS67573_g00782</name>
</gene>
<keyword evidence="3" id="KW-0472">Membrane</keyword>
<dbReference type="Gene3D" id="3.20.20.370">
    <property type="entry name" value="Glycoside hydrolase/deacetylase"/>
    <property type="match status" value="1"/>
</dbReference>
<evidence type="ECO:0000256" key="2">
    <source>
        <dbReference type="ARBA" id="ARBA00022801"/>
    </source>
</evidence>
<dbReference type="InterPro" id="IPR050248">
    <property type="entry name" value="Polysacc_deacetylase_ArnD"/>
</dbReference>
<keyword evidence="4" id="KW-0732">Signal</keyword>
<name>A0A507FR86_9FUNG</name>
<accession>A0A507FR86</accession>
<dbReference type="PANTHER" id="PTHR10587:SF133">
    <property type="entry name" value="CHITIN DEACETYLASE 1-RELATED"/>
    <property type="match status" value="1"/>
</dbReference>
<keyword evidence="3" id="KW-1133">Transmembrane helix</keyword>
<dbReference type="GO" id="GO:0004099">
    <property type="term" value="F:chitin deacetylase activity"/>
    <property type="evidence" value="ECO:0007669"/>
    <property type="project" value="TreeGrafter"/>
</dbReference>
<sequence length="414" mass="44971">MQTPALLLLLPTLIHALTKSEHAAMRRAPSDQQQPASFDFSWVPRGGGPPGIPAWTQWFRQNPSPPPTPATVTQCSDMSVWGTSFDDGPSESTPIVLDWFARAGFKTSFWVIGTNVVGYPDILNRTFHEGHQIASHTWSHRDLKKLSDDEIVSELVYGIMAIRTVTGKTPKYYRPPMGSMDERVQAIAGMMGLTSTLWSQDSQDWTYVDKPEMGNVLTAFQKWMDEGVQGAISLEHDLWSDTSRVGMQAMEILVRNNRTIVPVSDCLRDPTPYNNTILEGFFQSGQFTEHERVLPFRLADLTSTVRMTATATASATASVSATRQAEVTKGSANWTSSQGSVGTVATANSNLDSPGRGPMLSSGAIAGIAVGSAAGAALLVIAAVLLVRWDHAKRVLKQNQKSSPASESDSFLTA</sequence>
<evidence type="ECO:0000313" key="6">
    <source>
        <dbReference type="EMBL" id="TPX77948.1"/>
    </source>
</evidence>
<evidence type="ECO:0000259" key="5">
    <source>
        <dbReference type="PROSITE" id="PS51677"/>
    </source>
</evidence>